<evidence type="ECO:0000256" key="7">
    <source>
        <dbReference type="ARBA" id="ARBA00022989"/>
    </source>
</evidence>
<proteinExistence type="predicted"/>
<dbReference type="SMART" id="SM00387">
    <property type="entry name" value="HATPase_c"/>
    <property type="match status" value="1"/>
</dbReference>
<name>A0ABS6PD60_9PSED</name>
<feature type="transmembrane region" description="Helical" evidence="9">
    <location>
        <begin position="12"/>
        <end position="32"/>
    </location>
</feature>
<dbReference type="PANTHER" id="PTHR45436:SF5">
    <property type="entry name" value="SENSOR HISTIDINE KINASE TRCS"/>
    <property type="match status" value="1"/>
</dbReference>
<keyword evidence="4" id="KW-0808">Transferase</keyword>
<feature type="domain" description="Histidine kinase" evidence="10">
    <location>
        <begin position="174"/>
        <end position="388"/>
    </location>
</feature>
<organism evidence="12 13">
    <name type="scientific">Pseudomonas ekonensis</name>
    <dbReference type="NCBI Taxonomy" id="2842353"/>
    <lineage>
        <taxon>Bacteria</taxon>
        <taxon>Pseudomonadati</taxon>
        <taxon>Pseudomonadota</taxon>
        <taxon>Gammaproteobacteria</taxon>
        <taxon>Pseudomonadales</taxon>
        <taxon>Pseudomonadaceae</taxon>
        <taxon>Pseudomonas</taxon>
    </lineage>
</organism>
<dbReference type="PROSITE" id="PS50885">
    <property type="entry name" value="HAMP"/>
    <property type="match status" value="1"/>
</dbReference>
<evidence type="ECO:0000256" key="6">
    <source>
        <dbReference type="ARBA" id="ARBA00022777"/>
    </source>
</evidence>
<evidence type="ECO:0000256" key="4">
    <source>
        <dbReference type="ARBA" id="ARBA00022679"/>
    </source>
</evidence>
<dbReference type="InterPro" id="IPR003594">
    <property type="entry name" value="HATPase_dom"/>
</dbReference>
<dbReference type="Proteomes" id="UP000765224">
    <property type="component" value="Unassembled WGS sequence"/>
</dbReference>
<protein>
    <recommendedName>
        <fullName evidence="2">histidine kinase</fullName>
        <ecNumber evidence="2">2.7.13.3</ecNumber>
    </recommendedName>
</protein>
<evidence type="ECO:0000256" key="2">
    <source>
        <dbReference type="ARBA" id="ARBA00012438"/>
    </source>
</evidence>
<dbReference type="SMART" id="SM00388">
    <property type="entry name" value="HisKA"/>
    <property type="match status" value="1"/>
</dbReference>
<dbReference type="SMART" id="SM00304">
    <property type="entry name" value="HAMP"/>
    <property type="match status" value="1"/>
</dbReference>
<feature type="transmembrane region" description="Helical" evidence="9">
    <location>
        <begin position="89"/>
        <end position="111"/>
    </location>
</feature>
<dbReference type="InterPro" id="IPR005467">
    <property type="entry name" value="His_kinase_dom"/>
</dbReference>
<evidence type="ECO:0000313" key="13">
    <source>
        <dbReference type="Proteomes" id="UP000765224"/>
    </source>
</evidence>
<accession>A0ABS6PD60</accession>
<sequence>MNKPVTLWKWVGWRMGIIAGSAVVSMAMIMWVRYLWWQKEVNANIPLHAQQRFASLMEQPAGHEAELWAYITRYYHFDDIRPGITGADWWTIALLLAAALPLIVATGFLLVRPLSRRFIGIAAAAQKVAGGNLNVTLRVSERMPLEMQCLTSDFNSMTRRLRLYEQEVQASSAVLAHELRTPLNAAMGRVRGMIDTVFPANEEQLGLVLNQLEHLNLLVDDLLLLSLAQAGQLPLTKTTFSVEELLRERINWFKPQLADAGREVKVNGLSPLPISADRNRIGQLFNILLDNYLRYAATGGDLHIQGRPDPERFTLIFSDRGPGLSEAALQRVFQRFWRQEPSRSRGAGGSGLGLSIALAICTAHGGEIAARRGARGGMEIEISLPRSLGG</sequence>
<evidence type="ECO:0000313" key="12">
    <source>
        <dbReference type="EMBL" id="MBV4458405.1"/>
    </source>
</evidence>
<evidence type="ECO:0000256" key="3">
    <source>
        <dbReference type="ARBA" id="ARBA00022553"/>
    </source>
</evidence>
<dbReference type="CDD" id="cd00082">
    <property type="entry name" value="HisKA"/>
    <property type="match status" value="1"/>
</dbReference>
<evidence type="ECO:0000256" key="9">
    <source>
        <dbReference type="SAM" id="Phobius"/>
    </source>
</evidence>
<evidence type="ECO:0000259" key="11">
    <source>
        <dbReference type="PROSITE" id="PS50885"/>
    </source>
</evidence>
<keyword evidence="3" id="KW-0597">Phosphoprotein</keyword>
<keyword evidence="9" id="KW-0472">Membrane</keyword>
<evidence type="ECO:0000256" key="1">
    <source>
        <dbReference type="ARBA" id="ARBA00000085"/>
    </source>
</evidence>
<gene>
    <name evidence="12" type="ORF">KVG96_10620</name>
</gene>
<keyword evidence="6 12" id="KW-0418">Kinase</keyword>
<comment type="catalytic activity">
    <reaction evidence="1">
        <text>ATP + protein L-histidine = ADP + protein N-phospho-L-histidine.</text>
        <dbReference type="EC" id="2.7.13.3"/>
    </reaction>
</comment>
<dbReference type="InterPro" id="IPR050428">
    <property type="entry name" value="TCS_sensor_his_kinase"/>
</dbReference>
<keyword evidence="7 9" id="KW-1133">Transmembrane helix</keyword>
<dbReference type="Pfam" id="PF00512">
    <property type="entry name" value="HisKA"/>
    <property type="match status" value="1"/>
</dbReference>
<reference evidence="12 13" key="1">
    <citation type="submission" date="2021-06" db="EMBL/GenBank/DDBJ databases">
        <title>Updating the genus Pseudomonas: Description of 43 new species and partition of the Pseudomonas putida group.</title>
        <authorList>
            <person name="Girard L."/>
            <person name="Lood C."/>
            <person name="Vandamme P."/>
            <person name="Rokni-Zadeh H."/>
            <person name="Van Noort V."/>
            <person name="Hofte M."/>
            <person name="Lavigne R."/>
            <person name="De Mot R."/>
        </authorList>
    </citation>
    <scope>NUCLEOTIDE SEQUENCE [LARGE SCALE GENOMIC DNA]</scope>
    <source>
        <strain evidence="12 13">COR58</strain>
    </source>
</reference>
<dbReference type="InterPro" id="IPR003661">
    <property type="entry name" value="HisK_dim/P_dom"/>
</dbReference>
<evidence type="ECO:0000256" key="5">
    <source>
        <dbReference type="ARBA" id="ARBA00022692"/>
    </source>
</evidence>
<dbReference type="PROSITE" id="PS50109">
    <property type="entry name" value="HIS_KIN"/>
    <property type="match status" value="1"/>
</dbReference>
<dbReference type="GO" id="GO:0016301">
    <property type="term" value="F:kinase activity"/>
    <property type="evidence" value="ECO:0007669"/>
    <property type="project" value="UniProtKB-KW"/>
</dbReference>
<dbReference type="EMBL" id="JAHSTS010000001">
    <property type="protein sequence ID" value="MBV4458405.1"/>
    <property type="molecule type" value="Genomic_DNA"/>
</dbReference>
<evidence type="ECO:0000256" key="8">
    <source>
        <dbReference type="ARBA" id="ARBA00023012"/>
    </source>
</evidence>
<evidence type="ECO:0000259" key="10">
    <source>
        <dbReference type="PROSITE" id="PS50109"/>
    </source>
</evidence>
<dbReference type="CDD" id="cd06225">
    <property type="entry name" value="HAMP"/>
    <property type="match status" value="1"/>
</dbReference>
<dbReference type="PANTHER" id="PTHR45436">
    <property type="entry name" value="SENSOR HISTIDINE KINASE YKOH"/>
    <property type="match status" value="1"/>
</dbReference>
<comment type="caution">
    <text evidence="12">The sequence shown here is derived from an EMBL/GenBank/DDBJ whole genome shotgun (WGS) entry which is preliminary data.</text>
</comment>
<dbReference type="EC" id="2.7.13.3" evidence="2"/>
<feature type="domain" description="HAMP" evidence="11">
    <location>
        <begin position="112"/>
        <end position="166"/>
    </location>
</feature>
<keyword evidence="5 9" id="KW-0812">Transmembrane</keyword>
<keyword evidence="13" id="KW-1185">Reference proteome</keyword>
<keyword evidence="8" id="KW-0902">Two-component regulatory system</keyword>
<dbReference type="RefSeq" id="WP_217891995.1">
    <property type="nucleotide sequence ID" value="NZ_JAHSTS010000001.1"/>
</dbReference>
<dbReference type="InterPro" id="IPR003660">
    <property type="entry name" value="HAMP_dom"/>
</dbReference>
<dbReference type="Pfam" id="PF02518">
    <property type="entry name" value="HATPase_c"/>
    <property type="match status" value="1"/>
</dbReference>